<dbReference type="GO" id="GO:0005634">
    <property type="term" value="C:nucleus"/>
    <property type="evidence" value="ECO:0007669"/>
    <property type="project" value="UniProtKB-SubCell"/>
</dbReference>
<dbReference type="InterPro" id="IPR014816">
    <property type="entry name" value="tRNA_MeTrfase_Gcd14"/>
</dbReference>
<dbReference type="GO" id="GO:0160107">
    <property type="term" value="F:tRNA (adenine(58)-N1)-methyltransferase activity"/>
    <property type="evidence" value="ECO:0007669"/>
    <property type="project" value="UniProtKB-EC"/>
</dbReference>
<evidence type="ECO:0000256" key="2">
    <source>
        <dbReference type="ARBA" id="ARBA00012796"/>
    </source>
</evidence>
<evidence type="ECO:0000256" key="10">
    <source>
        <dbReference type="SAM" id="MobiDB-lite"/>
    </source>
</evidence>
<feature type="domain" description="Glutathione S-transferase UstS-like C-terminal" evidence="13">
    <location>
        <begin position="116"/>
        <end position="198"/>
    </location>
</feature>
<evidence type="ECO:0000256" key="3">
    <source>
        <dbReference type="ARBA" id="ARBA00015963"/>
    </source>
</evidence>
<evidence type="ECO:0000256" key="4">
    <source>
        <dbReference type="ARBA" id="ARBA00022603"/>
    </source>
</evidence>
<evidence type="ECO:0000256" key="5">
    <source>
        <dbReference type="ARBA" id="ARBA00022679"/>
    </source>
</evidence>
<reference evidence="14" key="1">
    <citation type="submission" date="2023-08" db="EMBL/GenBank/DDBJ databases">
        <title>Black Yeasts Isolated from many extreme environments.</title>
        <authorList>
            <person name="Coleine C."/>
            <person name="Stajich J.E."/>
            <person name="Selbmann L."/>
        </authorList>
    </citation>
    <scope>NUCLEOTIDE SEQUENCE</scope>
    <source>
        <strain evidence="14">CCFEE 5810</strain>
    </source>
</reference>
<dbReference type="Gene3D" id="3.40.50.150">
    <property type="entry name" value="Vaccinia Virus protein VP39"/>
    <property type="match status" value="1"/>
</dbReference>
<dbReference type="Pfam" id="PF13409">
    <property type="entry name" value="GST_N_2"/>
    <property type="match status" value="1"/>
</dbReference>
<feature type="region of interest" description="Disordered" evidence="10">
    <location>
        <begin position="285"/>
        <end position="398"/>
    </location>
</feature>
<dbReference type="Proteomes" id="UP001310594">
    <property type="component" value="Unassembled WGS sequence"/>
</dbReference>
<dbReference type="Gene3D" id="1.20.1050.10">
    <property type="match status" value="1"/>
</dbReference>
<evidence type="ECO:0000256" key="6">
    <source>
        <dbReference type="ARBA" id="ARBA00022691"/>
    </source>
</evidence>
<dbReference type="InterPro" id="IPR054416">
    <property type="entry name" value="GST_UstS-like_C"/>
</dbReference>
<proteinExistence type="predicted"/>
<dbReference type="InterPro" id="IPR004045">
    <property type="entry name" value="Glutathione_S-Trfase_N"/>
</dbReference>
<feature type="compositionally biased region" description="Basic residues" evidence="10">
    <location>
        <begin position="375"/>
        <end position="384"/>
    </location>
</feature>
<dbReference type="InterPro" id="IPR049470">
    <property type="entry name" value="TRM61_C"/>
</dbReference>
<dbReference type="GO" id="GO:0031515">
    <property type="term" value="C:tRNA (m1A) methyltransferase complex"/>
    <property type="evidence" value="ECO:0007669"/>
    <property type="project" value="InterPro"/>
</dbReference>
<sequence length="774" mass="84762">MSSGEVVLYDIARRGGNSCWSGNVWKTRLALNYKRIPYTTTWLSHPEVEPTVKQLGITPNASGLLGTRYTVPVVRLPNGEHVMESAAIAERLEEVYPEPSLHLETGLHNMAAMVVGKTGFALIPVFMPRTVRTMVVESSVPWVREARQKAFGMTLDELEAAKGGERAWEAAKPGFVELRSLISDHKRDEGPFILGSVIMAVPERKGGKSRAGSGMKRSPFFCTAPAAEDSSLAILHLKRDTLLPVTLDSTADEGYGTQGAVSNTRFGSFPHDTLIGLEWGSQVRASKVDTGSRGRKGKKNNVEPAETPVQEDVAEEEDEAKVSRKRSADEAGMNEDGSVSAVKKVRRDAPVQQPDIAASQKRKMDDTNATQGASKKQKQHKQQQRVHDNSASTAKPPVEANSGFVHILQPTPESWTSSLDHRTQVVYTPDYSYILQRLRVKPGSTLIEAGAGSGSFTHAAARAVYSGPTASNKKRKVGKVCSYEYHEPRVQTLREELSDHGIDDVVQLTHRDVCEDGFMLQAAAGTSHAASPLANAIFLDLPAPWKALKHLTRNDIETSEGFGDSHERSPLNPTSPVHICTFSPCIEQVTATVAEMRKLGWIEIEMVEVQNRRIDVRREQVGLRNEGLRGVNPSAASVEEAIGRLREVEGGMHSFHGHMKNGADGKGKQPANGSTDNAEAYGRSSRTQPGSKAARLAKIKQEAEDRKLYKEGNLVHRTEAEVKTHTSYLVFAVLPRAWTEEDEKACEEVTPYEKIVTGEAAKNADSTEEVEMAE</sequence>
<feature type="domain" description="tRNA (adenine(58)-N(1))-methyltransferase catalytic subunit TRM61 C-terminal" evidence="11">
    <location>
        <begin position="403"/>
        <end position="733"/>
    </location>
</feature>
<evidence type="ECO:0000256" key="9">
    <source>
        <dbReference type="ARBA" id="ARBA00033309"/>
    </source>
</evidence>
<comment type="subcellular location">
    <subcellularLocation>
        <location evidence="1">Nucleus</location>
    </subcellularLocation>
</comment>
<dbReference type="EMBL" id="JAVRQU010000006">
    <property type="protein sequence ID" value="KAK5701468.1"/>
    <property type="molecule type" value="Genomic_DNA"/>
</dbReference>
<dbReference type="Gene3D" id="3.40.30.10">
    <property type="entry name" value="Glutaredoxin"/>
    <property type="match status" value="1"/>
</dbReference>
<comment type="caution">
    <text evidence="14">The sequence shown here is derived from an EMBL/GenBank/DDBJ whole genome shotgun (WGS) entry which is preliminary data.</text>
</comment>
<dbReference type="InterPro" id="IPR036249">
    <property type="entry name" value="Thioredoxin-like_sf"/>
</dbReference>
<dbReference type="PANTHER" id="PTHR12133:SF2">
    <property type="entry name" value="TRNA (ADENINE(58)-N(1))-METHYLTRANSFERASE CATALYTIC SUBUNIT TRMT61A"/>
    <property type="match status" value="1"/>
</dbReference>
<evidence type="ECO:0000259" key="13">
    <source>
        <dbReference type="Pfam" id="PF22041"/>
    </source>
</evidence>
<dbReference type="Pfam" id="PF22041">
    <property type="entry name" value="GST_C_7"/>
    <property type="match status" value="1"/>
</dbReference>
<dbReference type="EC" id="2.1.1.220" evidence="2"/>
<dbReference type="AlphaFoldDB" id="A0AAN8A264"/>
<accession>A0AAN8A264</accession>
<evidence type="ECO:0000259" key="12">
    <source>
        <dbReference type="Pfam" id="PF13409"/>
    </source>
</evidence>
<dbReference type="Pfam" id="PF08704">
    <property type="entry name" value="GCD14"/>
    <property type="match status" value="1"/>
</dbReference>
<feature type="domain" description="GST N-terminal" evidence="12">
    <location>
        <begin position="20"/>
        <end position="94"/>
    </location>
</feature>
<protein>
    <recommendedName>
        <fullName evidence="3">tRNA (adenine(58)-N(1))-methyltransferase catalytic subunit TRM61</fullName>
        <ecNumber evidence="2">2.1.1.220</ecNumber>
    </recommendedName>
    <alternativeName>
        <fullName evidence="9">tRNA(m1A58)-methyltransferase subunit TRM61</fullName>
    </alternativeName>
</protein>
<keyword evidence="6" id="KW-0949">S-adenosyl-L-methionine</keyword>
<dbReference type="PROSITE" id="PS51620">
    <property type="entry name" value="SAM_TRM61"/>
    <property type="match status" value="1"/>
</dbReference>
<dbReference type="InterPro" id="IPR029063">
    <property type="entry name" value="SAM-dependent_MTases_sf"/>
</dbReference>
<keyword evidence="5 14" id="KW-0808">Transferase</keyword>
<dbReference type="Gene3D" id="3.10.330.20">
    <property type="match status" value="1"/>
</dbReference>
<evidence type="ECO:0000259" key="11">
    <source>
        <dbReference type="Pfam" id="PF08704"/>
    </source>
</evidence>
<gene>
    <name evidence="14" type="primary">TRM61</name>
    <name evidence="14" type="ORF">LTR97_004282</name>
</gene>
<dbReference type="GO" id="GO:0030488">
    <property type="term" value="P:tRNA methylation"/>
    <property type="evidence" value="ECO:0007669"/>
    <property type="project" value="InterPro"/>
</dbReference>
<dbReference type="SUPFAM" id="SSF53335">
    <property type="entry name" value="S-adenosyl-L-methionine-dependent methyltransferases"/>
    <property type="match status" value="1"/>
</dbReference>
<keyword evidence="4 14" id="KW-0489">Methyltransferase</keyword>
<keyword evidence="7" id="KW-0819">tRNA processing</keyword>
<dbReference type="SUPFAM" id="SSF52833">
    <property type="entry name" value="Thioredoxin-like"/>
    <property type="match status" value="1"/>
</dbReference>
<keyword evidence="8" id="KW-0539">Nucleus</keyword>
<name>A0AAN8A264_9PEZI</name>
<feature type="compositionally biased region" description="Basic and acidic residues" evidence="10">
    <location>
        <begin position="320"/>
        <end position="329"/>
    </location>
</feature>
<evidence type="ECO:0000256" key="7">
    <source>
        <dbReference type="ARBA" id="ARBA00022694"/>
    </source>
</evidence>
<dbReference type="PANTHER" id="PTHR12133">
    <property type="entry name" value="TRNA (ADENINE(58)-N(1))-METHYLTRANSFERASE"/>
    <property type="match status" value="1"/>
</dbReference>
<evidence type="ECO:0000313" key="15">
    <source>
        <dbReference type="Proteomes" id="UP001310594"/>
    </source>
</evidence>
<evidence type="ECO:0000313" key="14">
    <source>
        <dbReference type="EMBL" id="KAK5701468.1"/>
    </source>
</evidence>
<evidence type="ECO:0000256" key="1">
    <source>
        <dbReference type="ARBA" id="ARBA00004123"/>
    </source>
</evidence>
<evidence type="ECO:0000256" key="8">
    <source>
        <dbReference type="ARBA" id="ARBA00023242"/>
    </source>
</evidence>
<feature type="region of interest" description="Disordered" evidence="10">
    <location>
        <begin position="654"/>
        <end position="697"/>
    </location>
</feature>
<organism evidence="14 15">
    <name type="scientific">Elasticomyces elasticus</name>
    <dbReference type="NCBI Taxonomy" id="574655"/>
    <lineage>
        <taxon>Eukaryota</taxon>
        <taxon>Fungi</taxon>
        <taxon>Dikarya</taxon>
        <taxon>Ascomycota</taxon>
        <taxon>Pezizomycotina</taxon>
        <taxon>Dothideomycetes</taxon>
        <taxon>Dothideomycetidae</taxon>
        <taxon>Mycosphaerellales</taxon>
        <taxon>Teratosphaeriaceae</taxon>
        <taxon>Elasticomyces</taxon>
    </lineage>
</organism>